<dbReference type="EMBL" id="JABBWK010000036">
    <property type="protein sequence ID" value="KAG1898857.1"/>
    <property type="molecule type" value="Genomic_DNA"/>
</dbReference>
<protein>
    <submittedName>
        <fullName evidence="1">Uncharacterized protein</fullName>
    </submittedName>
</protein>
<accession>A0AAD4HJJ0</accession>
<dbReference type="AlphaFoldDB" id="A0AAD4HJJ0"/>
<dbReference type="Proteomes" id="UP001195769">
    <property type="component" value="Unassembled WGS sequence"/>
</dbReference>
<sequence length="58" mass="6169">YRNELYPALVRGSPNGALLPYPPSALRSSGNVVTFCMHSSGSTGFPKPIPISNVTVIH</sequence>
<proteinExistence type="predicted"/>
<dbReference type="GeneID" id="64669586"/>
<evidence type="ECO:0000313" key="2">
    <source>
        <dbReference type="Proteomes" id="UP001195769"/>
    </source>
</evidence>
<feature type="non-terminal residue" evidence="1">
    <location>
        <position position="1"/>
    </location>
</feature>
<evidence type="ECO:0000313" key="1">
    <source>
        <dbReference type="EMBL" id="KAG1898857.1"/>
    </source>
</evidence>
<reference evidence="1" key="1">
    <citation type="journal article" date="2020" name="New Phytol.">
        <title>Comparative genomics reveals dynamic genome evolution in host specialist ectomycorrhizal fungi.</title>
        <authorList>
            <person name="Lofgren L.A."/>
            <person name="Nguyen N.H."/>
            <person name="Vilgalys R."/>
            <person name="Ruytinx J."/>
            <person name="Liao H.L."/>
            <person name="Branco S."/>
            <person name="Kuo A."/>
            <person name="LaButti K."/>
            <person name="Lipzen A."/>
            <person name="Andreopoulos W."/>
            <person name="Pangilinan J."/>
            <person name="Riley R."/>
            <person name="Hundley H."/>
            <person name="Na H."/>
            <person name="Barry K."/>
            <person name="Grigoriev I.V."/>
            <person name="Stajich J.E."/>
            <person name="Kennedy P.G."/>
        </authorList>
    </citation>
    <scope>NUCLEOTIDE SEQUENCE</scope>
    <source>
        <strain evidence="1">FC203</strain>
    </source>
</reference>
<keyword evidence="2" id="KW-1185">Reference proteome</keyword>
<comment type="caution">
    <text evidence="1">The sequence shown here is derived from an EMBL/GenBank/DDBJ whole genome shotgun (WGS) entry which is preliminary data.</text>
</comment>
<dbReference type="RefSeq" id="XP_041224433.1">
    <property type="nucleotide sequence ID" value="XM_041375288.1"/>
</dbReference>
<gene>
    <name evidence="1" type="ORF">F5891DRAFT_954937</name>
</gene>
<name>A0AAD4HJJ0_9AGAM</name>
<organism evidence="1 2">
    <name type="scientific">Suillus fuscotomentosus</name>
    <dbReference type="NCBI Taxonomy" id="1912939"/>
    <lineage>
        <taxon>Eukaryota</taxon>
        <taxon>Fungi</taxon>
        <taxon>Dikarya</taxon>
        <taxon>Basidiomycota</taxon>
        <taxon>Agaricomycotina</taxon>
        <taxon>Agaricomycetes</taxon>
        <taxon>Agaricomycetidae</taxon>
        <taxon>Boletales</taxon>
        <taxon>Suillineae</taxon>
        <taxon>Suillaceae</taxon>
        <taxon>Suillus</taxon>
    </lineage>
</organism>